<keyword evidence="2" id="KW-1185">Reference proteome</keyword>
<gene>
    <name evidence="1" type="ORF">BST47_28330</name>
</gene>
<comment type="caution">
    <text evidence="1">The sequence shown here is derived from an EMBL/GenBank/DDBJ whole genome shotgun (WGS) entry which is preliminary data.</text>
</comment>
<reference evidence="1 2" key="1">
    <citation type="submission" date="2017-02" db="EMBL/GenBank/DDBJ databases">
        <title>The new phylogeny of genus Mycobacterium.</title>
        <authorList>
            <person name="Tortoli E."/>
            <person name="Trovato A."/>
            <person name="Cirillo D.M."/>
        </authorList>
    </citation>
    <scope>NUCLEOTIDE SEQUENCE [LARGE SCALE GENOMIC DNA]</scope>
    <source>
        <strain evidence="1 2">DSM 44338</strain>
    </source>
</reference>
<protein>
    <submittedName>
        <fullName evidence="1">Uncharacterized protein</fullName>
    </submittedName>
</protein>
<dbReference type="EMBL" id="MVIM01000026">
    <property type="protein sequence ID" value="ORB61313.1"/>
    <property type="molecule type" value="Genomic_DNA"/>
</dbReference>
<proteinExistence type="predicted"/>
<evidence type="ECO:0000313" key="1">
    <source>
        <dbReference type="EMBL" id="ORB61313.1"/>
    </source>
</evidence>
<accession>A0A1X0JEG4</accession>
<organism evidence="1 2">
    <name type="scientific">Mycolicibacterium tusciae</name>
    <dbReference type="NCBI Taxonomy" id="75922"/>
    <lineage>
        <taxon>Bacteria</taxon>
        <taxon>Bacillati</taxon>
        <taxon>Actinomycetota</taxon>
        <taxon>Actinomycetes</taxon>
        <taxon>Mycobacteriales</taxon>
        <taxon>Mycobacteriaceae</taxon>
        <taxon>Mycolicibacterium</taxon>
    </lineage>
</organism>
<sequence length="260" mass="28789">MVGVENTDKRRTTMIDQARDVLAEAKYREELARTAAGCIAGALAWGLREQGLTDKAIGETLGVSRNRVGDLVDAGMYPTICSDMRLGDDRQREYVTAEVEAVYGPLARPASGWTHTKTAASGTVAKTNGIPLPATVRDPEHLSLSGAQFDNLDTGERILVYTLDRHYGQPLLDANLRRVGADHRGEYRIDLWSSPGGVHPYPLEILNIQAADLRFGKNWDSPKERRTDEQAYLNAIRAVRRHYGIWPRPGLTEHAEDLAT</sequence>
<evidence type="ECO:0000313" key="2">
    <source>
        <dbReference type="Proteomes" id="UP000192411"/>
    </source>
</evidence>
<dbReference type="AlphaFoldDB" id="A0A1X0JEG4"/>
<name>A0A1X0JEG4_9MYCO</name>
<dbReference type="Proteomes" id="UP000192411">
    <property type="component" value="Unassembled WGS sequence"/>
</dbReference>